<keyword evidence="1" id="KW-0472">Membrane</keyword>
<name>A0ABS1X4V2_9GAMM</name>
<comment type="caution">
    <text evidence="2">The sequence shown here is derived from an EMBL/GenBank/DDBJ whole genome shotgun (WGS) entry which is preliminary data.</text>
</comment>
<gene>
    <name evidence="2" type="ORF">JM946_26335</name>
</gene>
<reference evidence="2 3" key="1">
    <citation type="journal article" date="2021" name="Int. J. Syst. Evol. Microbiol.">
        <title>Steroidobacter gossypii sp. nov., isolated from soil of cotton cropping field.</title>
        <authorList>
            <person name="Huang R."/>
            <person name="Yang S."/>
            <person name="Zhen C."/>
            <person name="Liu W."/>
        </authorList>
    </citation>
    <scope>NUCLEOTIDE SEQUENCE [LARGE SCALE GENOMIC DNA]</scope>
    <source>
        <strain evidence="2 3">S1-65</strain>
    </source>
</reference>
<keyword evidence="1" id="KW-0812">Transmembrane</keyword>
<evidence type="ECO:0000256" key="1">
    <source>
        <dbReference type="SAM" id="Phobius"/>
    </source>
</evidence>
<keyword evidence="1" id="KW-1133">Transmembrane helix</keyword>
<protein>
    <recommendedName>
        <fullName evidence="4">OmpR/PhoB-type domain-containing protein</fullName>
    </recommendedName>
</protein>
<organism evidence="2 3">
    <name type="scientific">Steroidobacter gossypii</name>
    <dbReference type="NCBI Taxonomy" id="2805490"/>
    <lineage>
        <taxon>Bacteria</taxon>
        <taxon>Pseudomonadati</taxon>
        <taxon>Pseudomonadota</taxon>
        <taxon>Gammaproteobacteria</taxon>
        <taxon>Steroidobacterales</taxon>
        <taxon>Steroidobacteraceae</taxon>
        <taxon>Steroidobacter</taxon>
    </lineage>
</organism>
<keyword evidence="3" id="KW-1185">Reference proteome</keyword>
<evidence type="ECO:0000313" key="3">
    <source>
        <dbReference type="Proteomes" id="UP000661077"/>
    </source>
</evidence>
<evidence type="ECO:0008006" key="4">
    <source>
        <dbReference type="Google" id="ProtNLM"/>
    </source>
</evidence>
<dbReference type="EMBL" id="JAEVLS010000008">
    <property type="protein sequence ID" value="MBM0108264.1"/>
    <property type="molecule type" value="Genomic_DNA"/>
</dbReference>
<evidence type="ECO:0000313" key="2">
    <source>
        <dbReference type="EMBL" id="MBM0108264.1"/>
    </source>
</evidence>
<feature type="transmembrane region" description="Helical" evidence="1">
    <location>
        <begin position="141"/>
        <end position="158"/>
    </location>
</feature>
<dbReference type="RefSeq" id="WP_203170412.1">
    <property type="nucleotide sequence ID" value="NZ_JAEVLS010000008.1"/>
</dbReference>
<dbReference type="Proteomes" id="UP000661077">
    <property type="component" value="Unassembled WGS sequence"/>
</dbReference>
<accession>A0ABS1X4V2</accession>
<proteinExistence type="predicted"/>
<sequence length="423" mass="46096">MTAVDELQRQAELFRASGLLGKPGAMSRLFEFLLARSLSGEAPKEIEIALQVFGKSASFDVAQDSVVRVYVHKLRRRLEDFATRSLTQYDARITIPKGEYRLVLEPVATLAPAPPVVEVAPPVQVAPPEPSPPRRRWLKPALAALAAFVCGAVLTYVLTFDAHDRNLSAVRHSAIWEPLLQDDLPITVVVGDYFLLGEVDEASNVQRLVREFYINSNQDFLDHVQLNPEQMRRYRNLDLTYLPAASAFALQDLVPVLNAGKPVRVTLLSELNASVLKSTHVVYVGYISGMGMLGDRVFAQSRLALGGSFDELHDIQTGTTYVSTAMPTGSEGGAFRDFGYFSTFAGPNGNRVVVISGTRDNGVMHVAETLSHRAGVAEIASKAAGADSFESLYEIDGMARAGLNARLLFVSAMKNDSIWSGAP</sequence>